<feature type="chain" id="PRO_5024438925" evidence="1">
    <location>
        <begin position="28"/>
        <end position="63"/>
    </location>
</feature>
<keyword evidence="1" id="KW-0732">Signal</keyword>
<dbReference type="RefSeq" id="WP_138448909.1">
    <property type="nucleotide sequence ID" value="NZ_VBUT01000006.1"/>
</dbReference>
<accession>A0A5R8NMJ4</accession>
<protein>
    <submittedName>
        <fullName evidence="2">Uncharacterized protein</fullName>
    </submittedName>
</protein>
<name>A0A5R8NMJ4_9NOCA</name>
<proteinExistence type="predicted"/>
<reference evidence="2 3" key="1">
    <citation type="submission" date="2019-05" db="EMBL/GenBank/DDBJ databases">
        <title>Genomes sequences of two Nocardia cyriacigeorgica environmental isolates, type strains Nocardia asteroides ATCC 19247 and Nocardia cyriacigeorgica DSM 44484.</title>
        <authorList>
            <person name="Vautrin F."/>
            <person name="Bergeron E."/>
            <person name="Dubost A."/>
            <person name="Abrouk D."/>
            <person name="Rodriguez Nava V."/>
            <person name="Pujic P."/>
        </authorList>
    </citation>
    <scope>NUCLEOTIDE SEQUENCE [LARGE SCALE GENOMIC DNA]</scope>
    <source>
        <strain evidence="2 3">EML 446</strain>
    </source>
</reference>
<comment type="caution">
    <text evidence="2">The sequence shown here is derived from an EMBL/GenBank/DDBJ whole genome shotgun (WGS) entry which is preliminary data.</text>
</comment>
<evidence type="ECO:0000313" key="2">
    <source>
        <dbReference type="EMBL" id="TLF76744.1"/>
    </source>
</evidence>
<dbReference type="EMBL" id="VBUT01000006">
    <property type="protein sequence ID" value="TLF76744.1"/>
    <property type="molecule type" value="Genomic_DNA"/>
</dbReference>
<evidence type="ECO:0000256" key="1">
    <source>
        <dbReference type="SAM" id="SignalP"/>
    </source>
</evidence>
<sequence length="63" mass="6804">MTRFAGAAVVFAATMATAVMGSGFAHADAHSEELQEVIQNCLENNVNDYLDFRNCVLGDLPQK</sequence>
<evidence type="ECO:0000313" key="3">
    <source>
        <dbReference type="Proteomes" id="UP000306378"/>
    </source>
</evidence>
<feature type="signal peptide" evidence="1">
    <location>
        <begin position="1"/>
        <end position="27"/>
    </location>
</feature>
<organism evidence="2 3">
    <name type="scientific">Nocardia cyriacigeorgica</name>
    <dbReference type="NCBI Taxonomy" id="135487"/>
    <lineage>
        <taxon>Bacteria</taxon>
        <taxon>Bacillati</taxon>
        <taxon>Actinomycetota</taxon>
        <taxon>Actinomycetes</taxon>
        <taxon>Mycobacteriales</taxon>
        <taxon>Nocardiaceae</taxon>
        <taxon>Nocardia</taxon>
    </lineage>
</organism>
<dbReference type="AlphaFoldDB" id="A0A5R8NMJ4"/>
<gene>
    <name evidence="2" type="ORF">FEK34_17810</name>
</gene>
<dbReference type="Proteomes" id="UP000306378">
    <property type="component" value="Unassembled WGS sequence"/>
</dbReference>